<accession>A0A8J3S7P5</accession>
<dbReference type="InterPro" id="IPR034660">
    <property type="entry name" value="DinB/YfiT-like"/>
</dbReference>
<dbReference type="Gene3D" id="1.20.120.450">
    <property type="entry name" value="dinb family like domain"/>
    <property type="match status" value="1"/>
</dbReference>
<dbReference type="Pfam" id="PF11716">
    <property type="entry name" value="MDMPI_N"/>
    <property type="match status" value="1"/>
</dbReference>
<dbReference type="Proteomes" id="UP000655044">
    <property type="component" value="Unassembled WGS sequence"/>
</dbReference>
<sequence>MTEDRRMTEDRLRAAVTAERREQADLLAALRPEQWDAPTLCDGWRVREVIAHTTLPFRASLRRMAVELVRARGNINRLADRCARRDAADLPPEMLLASLRDNIAHPWTPPGGGVRGALSHDVIHGLDITVALGLDRRVPVERIAMVLAGMRPKNIAFFGADLTGVALQATDLDWSHGTGTPVRGLAQDLLLAVCGRRLPPGRLTGEAATRFSR</sequence>
<dbReference type="InterPro" id="IPR024344">
    <property type="entry name" value="MDMPI_metal-binding"/>
</dbReference>
<dbReference type="InterPro" id="IPR017517">
    <property type="entry name" value="Maleyloyr_isom"/>
</dbReference>
<dbReference type="RefSeq" id="WP_229803901.1">
    <property type="nucleotide sequence ID" value="NZ_BMQP01000059.1"/>
</dbReference>
<keyword evidence="3" id="KW-1185">Reference proteome</keyword>
<evidence type="ECO:0000313" key="3">
    <source>
        <dbReference type="Proteomes" id="UP000655044"/>
    </source>
</evidence>
<evidence type="ECO:0000259" key="1">
    <source>
        <dbReference type="Pfam" id="PF11716"/>
    </source>
</evidence>
<reference evidence="2" key="1">
    <citation type="submission" date="2021-01" db="EMBL/GenBank/DDBJ databases">
        <title>Whole genome shotgun sequence of Planobispora rosea NBRC 15558.</title>
        <authorList>
            <person name="Komaki H."/>
            <person name="Tamura T."/>
        </authorList>
    </citation>
    <scope>NUCLEOTIDE SEQUENCE</scope>
    <source>
        <strain evidence="2">NBRC 15558</strain>
    </source>
</reference>
<dbReference type="GO" id="GO:0046872">
    <property type="term" value="F:metal ion binding"/>
    <property type="evidence" value="ECO:0007669"/>
    <property type="project" value="InterPro"/>
</dbReference>
<dbReference type="SUPFAM" id="SSF109854">
    <property type="entry name" value="DinB/YfiT-like putative metalloenzymes"/>
    <property type="match status" value="1"/>
</dbReference>
<dbReference type="NCBIfam" id="TIGR03083">
    <property type="entry name" value="maleylpyruvate isomerase family mycothiol-dependent enzyme"/>
    <property type="match status" value="1"/>
</dbReference>
<dbReference type="AlphaFoldDB" id="A0A8J3S7P5"/>
<comment type="caution">
    <text evidence="2">The sequence shown here is derived from an EMBL/GenBank/DDBJ whole genome shotgun (WGS) entry which is preliminary data.</text>
</comment>
<evidence type="ECO:0000313" key="2">
    <source>
        <dbReference type="EMBL" id="GIH88808.1"/>
    </source>
</evidence>
<gene>
    <name evidence="2" type="ORF">Pro02_72160</name>
</gene>
<dbReference type="EMBL" id="BOOI01000091">
    <property type="protein sequence ID" value="GIH88808.1"/>
    <property type="molecule type" value="Genomic_DNA"/>
</dbReference>
<organism evidence="2 3">
    <name type="scientific">Planobispora rosea</name>
    <dbReference type="NCBI Taxonomy" id="35762"/>
    <lineage>
        <taxon>Bacteria</taxon>
        <taxon>Bacillati</taxon>
        <taxon>Actinomycetota</taxon>
        <taxon>Actinomycetes</taxon>
        <taxon>Streptosporangiales</taxon>
        <taxon>Streptosporangiaceae</taxon>
        <taxon>Planobispora</taxon>
    </lineage>
</organism>
<name>A0A8J3S7P5_PLARO</name>
<feature type="domain" description="Mycothiol-dependent maleylpyruvate isomerase metal-binding" evidence="1">
    <location>
        <begin position="17"/>
        <end position="104"/>
    </location>
</feature>
<protein>
    <recommendedName>
        <fullName evidence="1">Mycothiol-dependent maleylpyruvate isomerase metal-binding domain-containing protein</fullName>
    </recommendedName>
</protein>
<proteinExistence type="predicted"/>